<dbReference type="OrthoDB" id="6060525at2759"/>
<reference evidence="1" key="1">
    <citation type="submission" date="2021-03" db="EMBL/GenBank/DDBJ databases">
        <title>Draft genome sequence of rust myrtle Austropuccinia psidii MF-1, a brazilian biotype.</title>
        <authorList>
            <person name="Quecine M.C."/>
            <person name="Pachon D.M.R."/>
            <person name="Bonatelli M.L."/>
            <person name="Correr F.H."/>
            <person name="Franceschini L.M."/>
            <person name="Leite T.F."/>
            <person name="Margarido G.R.A."/>
            <person name="Almeida C.A."/>
            <person name="Ferrarezi J.A."/>
            <person name="Labate C.A."/>
        </authorList>
    </citation>
    <scope>NUCLEOTIDE SEQUENCE</scope>
    <source>
        <strain evidence="1">MF-1</strain>
    </source>
</reference>
<protein>
    <submittedName>
        <fullName evidence="1">Uncharacterized protein</fullName>
    </submittedName>
</protein>
<dbReference type="SUPFAM" id="SSF47672">
    <property type="entry name" value="Transferrin receptor-like dimerisation domain"/>
    <property type="match status" value="1"/>
</dbReference>
<dbReference type="Proteomes" id="UP000765509">
    <property type="component" value="Unassembled WGS sequence"/>
</dbReference>
<dbReference type="EMBL" id="AVOT02014695">
    <property type="protein sequence ID" value="MBW0498368.1"/>
    <property type="molecule type" value="Genomic_DNA"/>
</dbReference>
<name>A0A9Q3HAQ0_9BASI</name>
<comment type="caution">
    <text evidence="1">The sequence shown here is derived from an EMBL/GenBank/DDBJ whole genome shotgun (WGS) entry which is preliminary data.</text>
</comment>
<gene>
    <name evidence="1" type="ORF">O181_038083</name>
</gene>
<sequence>MISDIFDSIPELYEAINDVKTHASDNNSSIFNNLKTNKLSLRQINETLMCFEKGLITMKTSNNENSFGNKINEQSTIIKELSGKYSKCNIDDILETRIKQAINIISTSQLGENELSALLYDHKEAFASDKEPLGAIIGHEADIILNIVRPYPSLSRRPAYPAIPKSRAALEIHTKELLNLGVIEKFGHNEEVERTTAVIVAWHN</sequence>
<dbReference type="InterPro" id="IPR036757">
    <property type="entry name" value="TFR-like_dimer_dom_sf"/>
</dbReference>
<dbReference type="AlphaFoldDB" id="A0A9Q3HAQ0"/>
<proteinExistence type="predicted"/>
<dbReference type="Pfam" id="PF12514">
    <property type="entry name" value="DUF3718"/>
    <property type="match status" value="1"/>
</dbReference>
<keyword evidence="2" id="KW-1185">Reference proteome</keyword>
<evidence type="ECO:0000313" key="1">
    <source>
        <dbReference type="EMBL" id="MBW0498368.1"/>
    </source>
</evidence>
<dbReference type="InterPro" id="IPR022193">
    <property type="entry name" value="DUF3718"/>
</dbReference>
<organism evidence="1 2">
    <name type="scientific">Austropuccinia psidii MF-1</name>
    <dbReference type="NCBI Taxonomy" id="1389203"/>
    <lineage>
        <taxon>Eukaryota</taxon>
        <taxon>Fungi</taxon>
        <taxon>Dikarya</taxon>
        <taxon>Basidiomycota</taxon>
        <taxon>Pucciniomycotina</taxon>
        <taxon>Pucciniomycetes</taxon>
        <taxon>Pucciniales</taxon>
        <taxon>Sphaerophragmiaceae</taxon>
        <taxon>Austropuccinia</taxon>
    </lineage>
</organism>
<accession>A0A9Q3HAQ0</accession>
<evidence type="ECO:0000313" key="2">
    <source>
        <dbReference type="Proteomes" id="UP000765509"/>
    </source>
</evidence>